<evidence type="ECO:0000313" key="2">
    <source>
        <dbReference type="EMBL" id="CAL1283291.1"/>
    </source>
</evidence>
<feature type="signal peptide" evidence="1">
    <location>
        <begin position="1"/>
        <end position="18"/>
    </location>
</feature>
<proteinExistence type="predicted"/>
<name>A0AAV2AGY0_9ARAC</name>
<comment type="caution">
    <text evidence="2">The sequence shown here is derived from an EMBL/GenBank/DDBJ whole genome shotgun (WGS) entry which is preliminary data.</text>
</comment>
<dbReference type="AlphaFoldDB" id="A0AAV2AGY0"/>
<evidence type="ECO:0000256" key="1">
    <source>
        <dbReference type="SAM" id="SignalP"/>
    </source>
</evidence>
<accession>A0AAV2AGY0</accession>
<reference evidence="2 3" key="1">
    <citation type="submission" date="2024-04" db="EMBL/GenBank/DDBJ databases">
        <authorList>
            <person name="Rising A."/>
            <person name="Reimegard J."/>
            <person name="Sonavane S."/>
            <person name="Akerstrom W."/>
            <person name="Nylinder S."/>
            <person name="Hedman E."/>
            <person name="Kallberg Y."/>
        </authorList>
    </citation>
    <scope>NUCLEOTIDE SEQUENCE [LARGE SCALE GENOMIC DNA]</scope>
</reference>
<evidence type="ECO:0000313" key="3">
    <source>
        <dbReference type="Proteomes" id="UP001497382"/>
    </source>
</evidence>
<sequence>MESSIVIVLVVLIVKVLCNPLTNDPPVEVTYAELQALGINCYPSDTCQKNETVFGLYPPGCDCDSSCSLYDTCCVDSEFRNHKSSPKRKSNLKCLQVYSSLPFEIFMVGSCKTDETFVDLCFGNPEESNDPFLMIPVTSNLTGVTYKNYFCAICNEEVDSEQLRFWDIKISSNDTLVTNISEPQFHFNKMMKSWTVNDGKNNETSAFPVNLEIKQNLEATVKYCSTDLIENCSSNWTDEAVASKCKDYMAIVISFQNARYRNPHCALCNFENLTDIRCNQFGSTTYSISAPASSVGLNIPLINLFILEDRPKRCGKNMVYDKFADKCRCNSRIYTKENGKCVHKI</sequence>
<feature type="chain" id="PRO_5043673841" description="SMB domain-containing protein" evidence="1">
    <location>
        <begin position="19"/>
        <end position="345"/>
    </location>
</feature>
<protein>
    <recommendedName>
        <fullName evidence="4">SMB domain-containing protein</fullName>
    </recommendedName>
</protein>
<dbReference type="PANTHER" id="PTHR45902">
    <property type="entry name" value="LATROPHILIN RECEPTOR-LIKE PROTEIN A"/>
    <property type="match status" value="1"/>
</dbReference>
<keyword evidence="3" id="KW-1185">Reference proteome</keyword>
<dbReference type="InterPro" id="IPR053231">
    <property type="entry name" value="GPCR_LN-TM7"/>
</dbReference>
<evidence type="ECO:0008006" key="4">
    <source>
        <dbReference type="Google" id="ProtNLM"/>
    </source>
</evidence>
<organism evidence="2 3">
    <name type="scientific">Larinioides sclopetarius</name>
    <dbReference type="NCBI Taxonomy" id="280406"/>
    <lineage>
        <taxon>Eukaryota</taxon>
        <taxon>Metazoa</taxon>
        <taxon>Ecdysozoa</taxon>
        <taxon>Arthropoda</taxon>
        <taxon>Chelicerata</taxon>
        <taxon>Arachnida</taxon>
        <taxon>Araneae</taxon>
        <taxon>Araneomorphae</taxon>
        <taxon>Entelegynae</taxon>
        <taxon>Araneoidea</taxon>
        <taxon>Araneidae</taxon>
        <taxon>Larinioides</taxon>
    </lineage>
</organism>
<gene>
    <name evidence="2" type="ORF">LARSCL_LOCUS12506</name>
</gene>
<keyword evidence="1" id="KW-0732">Signal</keyword>
<dbReference type="EMBL" id="CAXIEN010000166">
    <property type="protein sequence ID" value="CAL1283291.1"/>
    <property type="molecule type" value="Genomic_DNA"/>
</dbReference>
<dbReference type="Proteomes" id="UP001497382">
    <property type="component" value="Unassembled WGS sequence"/>
</dbReference>
<dbReference type="PANTHER" id="PTHR45902:SF1">
    <property type="entry name" value="LATROPHILIN RECEPTOR-LIKE PROTEIN A"/>
    <property type="match status" value="1"/>
</dbReference>